<keyword evidence="1" id="KW-1133">Transmembrane helix</keyword>
<comment type="caution">
    <text evidence="2">The sequence shown here is derived from an EMBL/GenBank/DDBJ whole genome shotgun (WGS) entry which is preliminary data.</text>
</comment>
<evidence type="ECO:0000313" key="2">
    <source>
        <dbReference type="EMBL" id="PQJ04216.1"/>
    </source>
</evidence>
<organism evidence="2 3">
    <name type="scientific">Acinetobacter baumannii</name>
    <dbReference type="NCBI Taxonomy" id="470"/>
    <lineage>
        <taxon>Bacteria</taxon>
        <taxon>Pseudomonadati</taxon>
        <taxon>Pseudomonadota</taxon>
        <taxon>Gammaproteobacteria</taxon>
        <taxon>Moraxellales</taxon>
        <taxon>Moraxellaceae</taxon>
        <taxon>Acinetobacter</taxon>
        <taxon>Acinetobacter calcoaceticus/baumannii complex</taxon>
    </lineage>
</organism>
<evidence type="ECO:0000313" key="3">
    <source>
        <dbReference type="Proteomes" id="UP000233757"/>
    </source>
</evidence>
<feature type="transmembrane region" description="Helical" evidence="1">
    <location>
        <begin position="169"/>
        <end position="188"/>
    </location>
</feature>
<evidence type="ECO:0008006" key="4">
    <source>
        <dbReference type="Google" id="ProtNLM"/>
    </source>
</evidence>
<reference evidence="2 3" key="1">
    <citation type="submission" date="2018-02" db="EMBL/GenBank/DDBJ databases">
        <title>Acinetobacter baumanii whole genome sequence.</title>
        <authorList>
            <person name="Qasim Z.J."/>
        </authorList>
    </citation>
    <scope>NUCLEOTIDE SEQUENCE [LARGE SCALE GENOMIC DNA]</scope>
    <source>
        <strain evidence="2 3">ZQ8</strain>
    </source>
</reference>
<dbReference type="AlphaFoldDB" id="A0AA44XN94"/>
<protein>
    <recommendedName>
        <fullName evidence="4">Transmembrane protein</fullName>
    </recommendedName>
</protein>
<sequence length="211" mass="24566">MVEKVILAFVSALLAIMGSFLLEYYKSSKDQKKRSADQWKVDLEAAEKSESIFNLPDNNRNRLIKDRFAKFLLRNDNATFKDLKLLFTAKNLDYWSDKYFKSKKFFNIIEDGLSGDYVLLTYDTSKYKIRAYITGYFVLAMMASTPYIFSVQLNPVIRAHMDSGSYTLLILIVFSAFTCLAFALYCLFKVHQEYSASQFVQNFYQNGVHHR</sequence>
<evidence type="ECO:0000256" key="1">
    <source>
        <dbReference type="SAM" id="Phobius"/>
    </source>
</evidence>
<dbReference type="RefSeq" id="WP_000229720.1">
    <property type="nucleotide sequence ID" value="NZ_CP012587.1"/>
</dbReference>
<gene>
    <name evidence="2" type="ORF">CV954_020290</name>
</gene>
<feature type="transmembrane region" description="Helical" evidence="1">
    <location>
        <begin position="129"/>
        <end position="149"/>
    </location>
</feature>
<keyword evidence="1" id="KW-0472">Membrane</keyword>
<name>A0AA44XN94_ACIBA</name>
<accession>A0AA44XN94</accession>
<dbReference type="Proteomes" id="UP000233757">
    <property type="component" value="Unassembled WGS sequence"/>
</dbReference>
<feature type="transmembrane region" description="Helical" evidence="1">
    <location>
        <begin position="6"/>
        <end position="25"/>
    </location>
</feature>
<proteinExistence type="predicted"/>
<dbReference type="EMBL" id="PHJU02000051">
    <property type="protein sequence ID" value="PQJ04216.1"/>
    <property type="molecule type" value="Genomic_DNA"/>
</dbReference>
<keyword evidence="1" id="KW-0812">Transmembrane</keyword>